<dbReference type="AlphaFoldDB" id="A0A7C8MNE0"/>
<dbReference type="EMBL" id="WUBL01000177">
    <property type="protein sequence ID" value="KAF2963875.1"/>
    <property type="molecule type" value="Genomic_DNA"/>
</dbReference>
<gene>
    <name evidence="1" type="ORF">GQX73_g9700</name>
</gene>
<dbReference type="GO" id="GO:0016811">
    <property type="term" value="F:hydrolase activity, acting on carbon-nitrogen (but not peptide) bonds, in linear amides"/>
    <property type="evidence" value="ECO:0007669"/>
    <property type="project" value="InterPro"/>
</dbReference>
<evidence type="ECO:0000313" key="2">
    <source>
        <dbReference type="Proteomes" id="UP000481858"/>
    </source>
</evidence>
<dbReference type="InterPro" id="IPR004304">
    <property type="entry name" value="FmdA_AmdA"/>
</dbReference>
<dbReference type="InParanoid" id="A0A7C8MNE0"/>
<keyword evidence="2" id="KW-1185">Reference proteome</keyword>
<dbReference type="PANTHER" id="PTHR31891">
    <property type="entry name" value="FORMAMIDASE C869.04-RELATED"/>
    <property type="match status" value="1"/>
</dbReference>
<evidence type="ECO:0008006" key="3">
    <source>
        <dbReference type="Google" id="ProtNLM"/>
    </source>
</evidence>
<sequence>MAKSHFHLHNHPDNSHLRWSAAIPPVLTVPSGSEITLELPDGGGNQITRENAAAGTAISAFDVSKADPGIGPIYIEDAAPGDVLRVDFLAIEPTADYGWTGVFPGFGILRDDAEFVGGGGAPKIYDLGRPGEKNWVADTGYVVFRAGDRERREEEIRIPYRPFLGLVGVAPAEGEHSMIPPRDTGGNMDTRALGVGSSLYLPVEVAGALLSLGDGHAAQGDGEVCGTAIETRMRATVRVTVEKGKKAWVKSPWVLTAEPDAKPAGREFMCLGIDADLAAATRKAVRGVVDWLQAEKALGREEAYMLASVAGNLRMCEVVDMPNYAVGVSRDLGSMTDD</sequence>
<dbReference type="OrthoDB" id="3335528at2759"/>
<dbReference type="Gene3D" id="2.60.120.580">
    <property type="entry name" value="Acetamidase/Formamidase-like domains"/>
    <property type="match status" value="2"/>
</dbReference>
<organism evidence="1 2">
    <name type="scientific">Xylaria multiplex</name>
    <dbReference type="NCBI Taxonomy" id="323545"/>
    <lineage>
        <taxon>Eukaryota</taxon>
        <taxon>Fungi</taxon>
        <taxon>Dikarya</taxon>
        <taxon>Ascomycota</taxon>
        <taxon>Pezizomycotina</taxon>
        <taxon>Sordariomycetes</taxon>
        <taxon>Xylariomycetidae</taxon>
        <taxon>Xylariales</taxon>
        <taxon>Xylariaceae</taxon>
        <taxon>Xylaria</taxon>
    </lineage>
</organism>
<evidence type="ECO:0000313" key="1">
    <source>
        <dbReference type="EMBL" id="KAF2963875.1"/>
    </source>
</evidence>
<name>A0A7C8MNE0_9PEZI</name>
<protein>
    <recommendedName>
        <fullName evidence="3">Acetamidase</fullName>
    </recommendedName>
</protein>
<dbReference type="PANTHER" id="PTHR31891:SF1">
    <property type="entry name" value="FORMAMIDASE C869.04-RELATED"/>
    <property type="match status" value="1"/>
</dbReference>
<reference evidence="1 2" key="1">
    <citation type="submission" date="2019-12" db="EMBL/GenBank/DDBJ databases">
        <title>Draft genome sequence of the ascomycete Xylaria multiplex DSM 110363.</title>
        <authorList>
            <person name="Buettner E."/>
            <person name="Kellner H."/>
        </authorList>
    </citation>
    <scope>NUCLEOTIDE SEQUENCE [LARGE SCALE GENOMIC DNA]</scope>
    <source>
        <strain evidence="1 2">DSM 110363</strain>
    </source>
</reference>
<dbReference type="Proteomes" id="UP000481858">
    <property type="component" value="Unassembled WGS sequence"/>
</dbReference>
<dbReference type="SUPFAM" id="SSF141130">
    <property type="entry name" value="Acetamidase/Formamidase-like"/>
    <property type="match status" value="1"/>
</dbReference>
<dbReference type="Gene3D" id="3.10.28.20">
    <property type="entry name" value="Acetamidase/Formamidase-like domains"/>
    <property type="match status" value="1"/>
</dbReference>
<proteinExistence type="predicted"/>
<comment type="caution">
    <text evidence="1">The sequence shown here is derived from an EMBL/GenBank/DDBJ whole genome shotgun (WGS) entry which is preliminary data.</text>
</comment>
<dbReference type="Pfam" id="PF03069">
    <property type="entry name" value="FmdA_AmdA"/>
    <property type="match status" value="2"/>
</dbReference>
<accession>A0A7C8MNE0</accession>